<dbReference type="Proteomes" id="UP001172680">
    <property type="component" value="Unassembled WGS sequence"/>
</dbReference>
<comment type="caution">
    <text evidence="1">The sequence shown here is derived from an EMBL/GenBank/DDBJ whole genome shotgun (WGS) entry which is preliminary data.</text>
</comment>
<evidence type="ECO:0000313" key="1">
    <source>
        <dbReference type="EMBL" id="KAJ9640923.1"/>
    </source>
</evidence>
<protein>
    <submittedName>
        <fullName evidence="1">Uncharacterized protein</fullName>
    </submittedName>
</protein>
<reference evidence="1" key="1">
    <citation type="submission" date="2022-10" db="EMBL/GenBank/DDBJ databases">
        <title>Culturing micro-colonial fungi from biological soil crusts in the Mojave desert and describing Neophaeococcomyces mojavensis, and introducing the new genera and species Taxawa tesnikishii.</title>
        <authorList>
            <person name="Kurbessoian T."/>
            <person name="Stajich J.E."/>
        </authorList>
    </citation>
    <scope>NUCLEOTIDE SEQUENCE</scope>
    <source>
        <strain evidence="1">JES_115</strain>
    </source>
</reference>
<evidence type="ECO:0000313" key="2">
    <source>
        <dbReference type="Proteomes" id="UP001172680"/>
    </source>
</evidence>
<sequence>MVSKTINIAMRGLQFLWALLIMALVGDMIATSFAGDHSMVNFDMFVAVFAMLSLFYLIAATIMEKFFIPIAVITLDLLNTVLFLIAGIATAAYLGVHSCSNDEYTERNVITNGSVNRGKRCREAQAVTAFLWFGFAAFAASAVLSFTQSRGSVNMRSGGIRRGPTMSQV</sequence>
<organism evidence="1 2">
    <name type="scientific">Coniosporium tulheliwenetii</name>
    <dbReference type="NCBI Taxonomy" id="3383036"/>
    <lineage>
        <taxon>Eukaryota</taxon>
        <taxon>Fungi</taxon>
        <taxon>Dikarya</taxon>
        <taxon>Ascomycota</taxon>
        <taxon>Pezizomycotina</taxon>
        <taxon>Dothideomycetes</taxon>
        <taxon>Dothideomycetes incertae sedis</taxon>
        <taxon>Coniosporium</taxon>
    </lineage>
</organism>
<proteinExistence type="predicted"/>
<accession>A0ACC2YZY0</accession>
<name>A0ACC2YZY0_9PEZI</name>
<dbReference type="EMBL" id="JAPDRP010000016">
    <property type="protein sequence ID" value="KAJ9640923.1"/>
    <property type="molecule type" value="Genomic_DNA"/>
</dbReference>
<keyword evidence="2" id="KW-1185">Reference proteome</keyword>
<gene>
    <name evidence="1" type="ORF">H2199_005591</name>
</gene>